<feature type="domain" description="FAD-binding" evidence="4">
    <location>
        <begin position="19"/>
        <end position="88"/>
    </location>
</feature>
<organism evidence="5 6">
    <name type="scientific">Extremus antarcticus</name>
    <dbReference type="NCBI Taxonomy" id="702011"/>
    <lineage>
        <taxon>Eukaryota</taxon>
        <taxon>Fungi</taxon>
        <taxon>Dikarya</taxon>
        <taxon>Ascomycota</taxon>
        <taxon>Pezizomycotina</taxon>
        <taxon>Dothideomycetes</taxon>
        <taxon>Dothideomycetidae</taxon>
        <taxon>Mycosphaerellales</taxon>
        <taxon>Extremaceae</taxon>
        <taxon>Extremus</taxon>
    </lineage>
</organism>
<evidence type="ECO:0000313" key="6">
    <source>
        <dbReference type="Proteomes" id="UP001271007"/>
    </source>
</evidence>
<dbReference type="AlphaFoldDB" id="A0AAJ0GE17"/>
<evidence type="ECO:0000313" key="5">
    <source>
        <dbReference type="EMBL" id="KAK3055463.1"/>
    </source>
</evidence>
<dbReference type="SUPFAM" id="SSF51905">
    <property type="entry name" value="FAD/NAD(P)-binding domain"/>
    <property type="match status" value="1"/>
</dbReference>
<comment type="caution">
    <text evidence="5">The sequence shown here is derived from an EMBL/GenBank/DDBJ whole genome shotgun (WGS) entry which is preliminary data.</text>
</comment>
<dbReference type="InterPro" id="IPR002938">
    <property type="entry name" value="FAD-bd"/>
</dbReference>
<dbReference type="GO" id="GO:0016491">
    <property type="term" value="F:oxidoreductase activity"/>
    <property type="evidence" value="ECO:0007669"/>
    <property type="project" value="UniProtKB-KW"/>
</dbReference>
<keyword evidence="2" id="KW-0274">FAD</keyword>
<protein>
    <recommendedName>
        <fullName evidence="4">FAD-binding domain-containing protein</fullName>
    </recommendedName>
</protein>
<proteinExistence type="predicted"/>
<dbReference type="GO" id="GO:0071949">
    <property type="term" value="F:FAD binding"/>
    <property type="evidence" value="ECO:0007669"/>
    <property type="project" value="InterPro"/>
</dbReference>
<dbReference type="InterPro" id="IPR036188">
    <property type="entry name" value="FAD/NAD-bd_sf"/>
</dbReference>
<gene>
    <name evidence="5" type="ORF">LTR09_003383</name>
</gene>
<keyword evidence="6" id="KW-1185">Reference proteome</keyword>
<dbReference type="Proteomes" id="UP001271007">
    <property type="component" value="Unassembled WGS sequence"/>
</dbReference>
<keyword evidence="3" id="KW-0560">Oxidoreductase</keyword>
<evidence type="ECO:0000259" key="4">
    <source>
        <dbReference type="Pfam" id="PF01494"/>
    </source>
</evidence>
<dbReference type="Pfam" id="PF01494">
    <property type="entry name" value="FAD_binding_3"/>
    <property type="match status" value="1"/>
</dbReference>
<dbReference type="Gene3D" id="3.50.50.60">
    <property type="entry name" value="FAD/NAD(P)-binding domain"/>
    <property type="match status" value="1"/>
</dbReference>
<name>A0AAJ0GE17_9PEZI</name>
<evidence type="ECO:0000256" key="3">
    <source>
        <dbReference type="ARBA" id="ARBA00023002"/>
    </source>
</evidence>
<accession>A0AAJ0GE17</accession>
<evidence type="ECO:0000256" key="2">
    <source>
        <dbReference type="ARBA" id="ARBA00022827"/>
    </source>
</evidence>
<dbReference type="EMBL" id="JAWDJX010000008">
    <property type="protein sequence ID" value="KAK3055463.1"/>
    <property type="molecule type" value="Genomic_DNA"/>
</dbReference>
<evidence type="ECO:0000256" key="1">
    <source>
        <dbReference type="ARBA" id="ARBA00022630"/>
    </source>
</evidence>
<sequence>MDTSDDFLGQAVPNGFLHVQPKLEAALADLIEKSEYCTLRRGSTVETRDTHDNSITIGFRDESGAICSVSCNWLIAADGKRGTVRKHFLEATAGIRQENSRYRYDGTWAQQTSA</sequence>
<keyword evidence="1" id="KW-0285">Flavoprotein</keyword>
<reference evidence="5" key="1">
    <citation type="submission" date="2023-04" db="EMBL/GenBank/DDBJ databases">
        <title>Black Yeasts Isolated from many extreme environments.</title>
        <authorList>
            <person name="Coleine C."/>
            <person name="Stajich J.E."/>
            <person name="Selbmann L."/>
        </authorList>
    </citation>
    <scope>NUCLEOTIDE SEQUENCE</scope>
    <source>
        <strain evidence="5">CCFEE 5312</strain>
    </source>
</reference>